<dbReference type="SUPFAM" id="SSF53335">
    <property type="entry name" value="S-adenosyl-L-methionine-dependent methyltransferases"/>
    <property type="match status" value="1"/>
</dbReference>
<feature type="transmembrane region" description="Helical" evidence="1">
    <location>
        <begin position="307"/>
        <end position="331"/>
    </location>
</feature>
<evidence type="ECO:0000313" key="2">
    <source>
        <dbReference type="EMBL" id="KKL45392.1"/>
    </source>
</evidence>
<keyword evidence="1" id="KW-0472">Membrane</keyword>
<feature type="transmembrane region" description="Helical" evidence="1">
    <location>
        <begin position="242"/>
        <end position="262"/>
    </location>
</feature>
<dbReference type="SUPFAM" id="SSF103473">
    <property type="entry name" value="MFS general substrate transporter"/>
    <property type="match status" value="1"/>
</dbReference>
<feature type="transmembrane region" description="Helical" evidence="1">
    <location>
        <begin position="378"/>
        <end position="400"/>
    </location>
</feature>
<feature type="non-terminal residue" evidence="2">
    <location>
        <position position="1"/>
    </location>
</feature>
<proteinExistence type="predicted"/>
<sequence length="470" mass="52308">PGGGKDVLLALLGGAKEITAVEINPGSIKAVQEFSSFNGNIYDFSNVKIFVGDGRSFVRRSSERYDIIYLSLVFTQKASMLGYSLAENYVFTKEAFDDYLDHLDEDGRVAVLLHDSSDLLKTFTTAISVLQDRGISPEQALKHIIIIQENMGMEIPDLAHFPLFILRESPFTREEAVDILKTALIMNKRPLFIPYVYEQEPYSLIGPSISLEEFISISPINLKPVVDDRPFFYNFDKGIPPLLAVLFLISLSLAGIFLIPYYSKRKKEEIKDSQAAPSIFHFLLYFTCLGVGFMLIEIALIQKFILFLGYPTLAFSVTLFSILLGGGLGSLSSNLIRKRPIRNISWIALGIAAIALAYIFILPFLLDRFLSSSVLTRSLVAMAIVFPAGFLMGIPFPSGLRVLNDFFPQDIAWMWAINAVMSVLGSILAVIIAILFGFTWALLAGALAYILIFYRFRSLSVLSGPPEEQP</sequence>
<reference evidence="2" key="1">
    <citation type="journal article" date="2015" name="Nature">
        <title>Complex archaea that bridge the gap between prokaryotes and eukaryotes.</title>
        <authorList>
            <person name="Spang A."/>
            <person name="Saw J.H."/>
            <person name="Jorgensen S.L."/>
            <person name="Zaremba-Niedzwiedzka K."/>
            <person name="Martijn J."/>
            <person name="Lind A.E."/>
            <person name="van Eijk R."/>
            <person name="Schleper C."/>
            <person name="Guy L."/>
            <person name="Ettema T.J."/>
        </authorList>
    </citation>
    <scope>NUCLEOTIDE SEQUENCE</scope>
</reference>
<dbReference type="Gene3D" id="1.20.1250.20">
    <property type="entry name" value="MFS general substrate transporter like domains"/>
    <property type="match status" value="1"/>
</dbReference>
<feature type="transmembrane region" description="Helical" evidence="1">
    <location>
        <begin position="343"/>
        <end position="366"/>
    </location>
</feature>
<dbReference type="CDD" id="cd02440">
    <property type="entry name" value="AdoMet_MTases"/>
    <property type="match status" value="1"/>
</dbReference>
<accession>A0A0F9F2T0</accession>
<dbReference type="AlphaFoldDB" id="A0A0F9F2T0"/>
<organism evidence="2">
    <name type="scientific">marine sediment metagenome</name>
    <dbReference type="NCBI Taxonomy" id="412755"/>
    <lineage>
        <taxon>unclassified sequences</taxon>
        <taxon>metagenomes</taxon>
        <taxon>ecological metagenomes</taxon>
    </lineage>
</organism>
<dbReference type="InterPro" id="IPR036259">
    <property type="entry name" value="MFS_trans_sf"/>
</dbReference>
<gene>
    <name evidence="2" type="ORF">LCGC14_2356140</name>
</gene>
<dbReference type="EMBL" id="LAZR01034407">
    <property type="protein sequence ID" value="KKL45392.1"/>
    <property type="molecule type" value="Genomic_DNA"/>
</dbReference>
<feature type="transmembrane region" description="Helical" evidence="1">
    <location>
        <begin position="438"/>
        <end position="456"/>
    </location>
</feature>
<name>A0A0F9F2T0_9ZZZZ</name>
<protein>
    <submittedName>
        <fullName evidence="2">Uncharacterized protein</fullName>
    </submittedName>
</protein>
<comment type="caution">
    <text evidence="2">The sequence shown here is derived from an EMBL/GenBank/DDBJ whole genome shotgun (WGS) entry which is preliminary data.</text>
</comment>
<keyword evidence="1" id="KW-1133">Transmembrane helix</keyword>
<keyword evidence="1" id="KW-0812">Transmembrane</keyword>
<evidence type="ECO:0000256" key="1">
    <source>
        <dbReference type="SAM" id="Phobius"/>
    </source>
</evidence>
<feature type="transmembrane region" description="Helical" evidence="1">
    <location>
        <begin position="282"/>
        <end position="301"/>
    </location>
</feature>
<dbReference type="Gene3D" id="3.40.50.150">
    <property type="entry name" value="Vaccinia Virus protein VP39"/>
    <property type="match status" value="1"/>
</dbReference>
<dbReference type="InterPro" id="IPR029063">
    <property type="entry name" value="SAM-dependent_MTases_sf"/>
</dbReference>